<dbReference type="Proteomes" id="UP000246078">
    <property type="component" value="Unassembled WGS sequence"/>
</dbReference>
<evidence type="ECO:0000256" key="1">
    <source>
        <dbReference type="SAM" id="Coils"/>
    </source>
</evidence>
<reference evidence="3 4" key="1">
    <citation type="journal article" date="2018" name="Microb. Genom.">
        <title>Expanding an expanded genome: long-read sequencing of Trypanosoma cruzi.</title>
        <authorList>
            <person name="Berna L."/>
            <person name="Rodriguez M."/>
            <person name="Chiribao M.L."/>
            <person name="Parodi-Talice A."/>
            <person name="Pita S."/>
            <person name="Rijo G."/>
            <person name="Alvarez-Valin F."/>
            <person name="Robello C."/>
        </authorList>
    </citation>
    <scope>NUCLEOTIDE SEQUENCE [LARGE SCALE GENOMIC DNA]</scope>
    <source>
        <strain evidence="3 4">TCC</strain>
    </source>
</reference>
<feature type="compositionally biased region" description="Polar residues" evidence="2">
    <location>
        <begin position="1"/>
        <end position="13"/>
    </location>
</feature>
<evidence type="ECO:0000256" key="2">
    <source>
        <dbReference type="SAM" id="MobiDB-lite"/>
    </source>
</evidence>
<dbReference type="VEuPathDB" id="TriTrypDB:TcCL_ESM04669"/>
<name>A0A2V2WK71_TRYCR</name>
<dbReference type="VEuPathDB" id="TriTrypDB:TCDM_02558"/>
<dbReference type="VEuPathDB" id="TriTrypDB:C4B63_76g22"/>
<dbReference type="VEuPathDB" id="TriTrypDB:TcBrA4_0093620"/>
<dbReference type="VEuPathDB" id="TriTrypDB:TcCL_ESM04670"/>
<feature type="compositionally biased region" description="Low complexity" evidence="2">
    <location>
        <begin position="122"/>
        <end position="131"/>
    </location>
</feature>
<accession>A0A2V2WK71</accession>
<dbReference type="OrthoDB" id="265772at2759"/>
<dbReference type="VEuPathDB" id="TriTrypDB:Tc_MARK_7398"/>
<feature type="compositionally biased region" description="Low complexity" evidence="2">
    <location>
        <begin position="89"/>
        <end position="98"/>
    </location>
</feature>
<feature type="compositionally biased region" description="Basic and acidic residues" evidence="2">
    <location>
        <begin position="17"/>
        <end position="39"/>
    </location>
</feature>
<comment type="caution">
    <text evidence="3">The sequence shown here is derived from an EMBL/GenBank/DDBJ whole genome shotgun (WGS) entry which is preliminary data.</text>
</comment>
<sequence length="536" mass="60571">METSVEMQRQESGSPKELAESQVKKAPEAAAEFDYRELGEAEAGLASEHKEEVPEEVNAPEAAAEFDYRELGEAEAGLASEHKEEVPEEVNAPEAAAEFDYRELGEAEAGLAGEHKEEVPEEVNAPEAAAEFDYRELGEAEAGLASEHKEEVPEEVNAPEAAAEFDYRELGEAEAGLASEHKEEVPEEVNAPEAAAEFDYRELGEAAVQEFEEYSGASGAAPGRRSSIRFVLASIEEKENELRELEAREKAVESQLQVYSEVIGLRKELRLVKEETERVRRQLDSINVFAEKYGNAVERDLDSAEEEAQRSHVQQVWTSVCRERPNESLGDPSSWTKVDLDNLSRRVEAARGKLQAASNAAAKVYASQEDMINKNTEERDKAKAKLLESAGVEMAKLVETRSRLKQLDDDQRYHFRRGTHVKQRHVSSLKEQDIMKGRVYKDESRQFGDVVLLEDECKDLTEWVNGAKRELEDNKRSYAKEQSELEEQLQVMEDNGKEARELRAFFERENDQLKGLKQDLQRVMLYARARHHELLA</sequence>
<dbReference type="VEuPathDB" id="TriTrypDB:TCSYLVIO_009446"/>
<feature type="compositionally biased region" description="Low complexity" evidence="2">
    <location>
        <begin position="155"/>
        <end position="164"/>
    </location>
</feature>
<feature type="compositionally biased region" description="Low complexity" evidence="2">
    <location>
        <begin position="56"/>
        <end position="65"/>
    </location>
</feature>
<feature type="coiled-coil region" evidence="1">
    <location>
        <begin position="464"/>
        <end position="523"/>
    </location>
</feature>
<feature type="coiled-coil region" evidence="1">
    <location>
        <begin position="228"/>
        <end position="262"/>
    </location>
</feature>
<dbReference type="VEuPathDB" id="TriTrypDB:TcCLB.506859.170"/>
<feature type="coiled-coil region" evidence="1">
    <location>
        <begin position="340"/>
        <end position="385"/>
    </location>
</feature>
<dbReference type="VEuPathDB" id="TriTrypDB:TcCLB.511815.170"/>
<dbReference type="VEuPathDB" id="TriTrypDB:Tc_MARK_66"/>
<dbReference type="VEuPathDB" id="TriTrypDB:TcG_05634"/>
<dbReference type="VEuPathDB" id="TriTrypDB:BCY84_17411"/>
<dbReference type="AlphaFoldDB" id="A0A2V2WK71"/>
<gene>
    <name evidence="3" type="ORF">C3747_83g30</name>
</gene>
<feature type="region of interest" description="Disordered" evidence="2">
    <location>
        <begin position="1"/>
        <end position="194"/>
    </location>
</feature>
<proteinExistence type="predicted"/>
<dbReference type="SMR" id="A0A2V2WK71"/>
<organism evidence="3 4">
    <name type="scientific">Trypanosoma cruzi</name>
    <dbReference type="NCBI Taxonomy" id="5693"/>
    <lineage>
        <taxon>Eukaryota</taxon>
        <taxon>Discoba</taxon>
        <taxon>Euglenozoa</taxon>
        <taxon>Kinetoplastea</taxon>
        <taxon>Metakinetoplastina</taxon>
        <taxon>Trypanosomatida</taxon>
        <taxon>Trypanosomatidae</taxon>
        <taxon>Trypanosoma</taxon>
        <taxon>Schizotrypanum</taxon>
    </lineage>
</organism>
<evidence type="ECO:0000313" key="3">
    <source>
        <dbReference type="EMBL" id="PWV09006.1"/>
    </source>
</evidence>
<keyword evidence="1" id="KW-0175">Coiled coil</keyword>
<evidence type="ECO:0000313" key="4">
    <source>
        <dbReference type="Proteomes" id="UP000246078"/>
    </source>
</evidence>
<dbReference type="VEuPathDB" id="TriTrypDB:ECC02_005746"/>
<dbReference type="VEuPathDB" id="TriTrypDB:C3747_83g30"/>
<protein>
    <submittedName>
        <fullName evidence="3">Putative cytoskeleton associated protein</fullName>
    </submittedName>
</protein>
<dbReference type="VEuPathDB" id="TriTrypDB:TcG_05633"/>
<dbReference type="EMBL" id="PRFC01000083">
    <property type="protein sequence ID" value="PWV09006.1"/>
    <property type="molecule type" value="Genomic_DNA"/>
</dbReference>